<dbReference type="AlphaFoldDB" id="A0A3S3RUR9"/>
<comment type="caution">
    <text evidence="2">The sequence shown here is derived from an EMBL/GenBank/DDBJ whole genome shotgun (WGS) entry which is preliminary data.</text>
</comment>
<feature type="chain" id="PRO_5018535610" description="DUF945 domain-containing protein" evidence="1">
    <location>
        <begin position="21"/>
        <end position="482"/>
    </location>
</feature>
<protein>
    <recommendedName>
        <fullName evidence="4">DUF945 domain-containing protein</fullName>
    </recommendedName>
</protein>
<dbReference type="Proteomes" id="UP000287687">
    <property type="component" value="Unassembled WGS sequence"/>
</dbReference>
<evidence type="ECO:0008006" key="4">
    <source>
        <dbReference type="Google" id="ProtNLM"/>
    </source>
</evidence>
<name>A0A3S3RUR9_9HYPH</name>
<proteinExistence type="predicted"/>
<keyword evidence="1" id="KW-0732">Signal</keyword>
<gene>
    <name evidence="2" type="ORF">EPK99_08525</name>
</gene>
<feature type="signal peptide" evidence="1">
    <location>
        <begin position="1"/>
        <end position="20"/>
    </location>
</feature>
<dbReference type="OrthoDB" id="8301995at2"/>
<evidence type="ECO:0000313" key="2">
    <source>
        <dbReference type="EMBL" id="RWX78633.1"/>
    </source>
</evidence>
<dbReference type="RefSeq" id="WP_128442610.1">
    <property type="nucleotide sequence ID" value="NZ_SBIP01000002.1"/>
</dbReference>
<keyword evidence="3" id="KW-1185">Reference proteome</keyword>
<reference evidence="2 3" key="1">
    <citation type="submission" date="2019-01" db="EMBL/GenBank/DDBJ databases">
        <title>The draft genome of Rhizobium sp. 24NR.</title>
        <authorList>
            <person name="Liu L."/>
            <person name="Liang L."/>
            <person name="Shi S."/>
            <person name="Xu L."/>
            <person name="Wang X."/>
            <person name="Li L."/>
            <person name="Zhang X."/>
        </authorList>
    </citation>
    <scope>NUCLEOTIDE SEQUENCE [LARGE SCALE GENOMIC DNA]</scope>
    <source>
        <strain evidence="2 3">24NR</strain>
    </source>
</reference>
<dbReference type="EMBL" id="SBIP01000002">
    <property type="protein sequence ID" value="RWX78633.1"/>
    <property type="molecule type" value="Genomic_DNA"/>
</dbReference>
<sequence>MRLLIALLFSTALGTHASSAAEITYEGAKQIKEKILSYLPEGFASSGLIEVRPGTSAYDLTVNPAVLLKDIDPKTITVSGLKPLLSALRPLDDGTWQFSQSDSLDVKGSITASEQTSDFSYKIDAFRFDGVYDPQILYFRSAEMTADGMAMTSKSGPQSLDARFGSLKSTMDSRQEPQGKVTLHSNALVKSFAETVIDPSGLQVDFSADSLSMDVSLNGLAFKPLQDMVLFVMDKVKEETETVSAEDKARLTQMIRASLPVFDGLAETIDFTNLDIATPAGKFGAQTVRYSINSTGLSDGAKAGFGIAFDKPSIPPGLIPDAYEVAVPESFAMNISVDKLNLASGINYFLDHADFDAAAPLDDQQTAEIERIFLPGGAVTVRYDEVRARSSIYDVSLSGTTTFYPEETARQNTEVTVFARDLDKTIAYLQQNAQTVPDFNQAAFFVLMAKGFAKQMPDGSNMWAVSVDETNKVKINGQDLPF</sequence>
<evidence type="ECO:0000256" key="1">
    <source>
        <dbReference type="SAM" id="SignalP"/>
    </source>
</evidence>
<evidence type="ECO:0000313" key="3">
    <source>
        <dbReference type="Proteomes" id="UP000287687"/>
    </source>
</evidence>
<accession>A0A3S3RUR9</accession>
<organism evidence="2 3">
    <name type="scientific">Neorhizobium lilium</name>
    <dbReference type="NCBI Taxonomy" id="2503024"/>
    <lineage>
        <taxon>Bacteria</taxon>
        <taxon>Pseudomonadati</taxon>
        <taxon>Pseudomonadota</taxon>
        <taxon>Alphaproteobacteria</taxon>
        <taxon>Hyphomicrobiales</taxon>
        <taxon>Rhizobiaceae</taxon>
        <taxon>Rhizobium/Agrobacterium group</taxon>
        <taxon>Neorhizobium</taxon>
    </lineage>
</organism>